<evidence type="ECO:0000256" key="1">
    <source>
        <dbReference type="ARBA" id="ARBA00022490"/>
    </source>
</evidence>
<evidence type="ECO:0000259" key="7">
    <source>
        <dbReference type="Pfam" id="PF05175"/>
    </source>
</evidence>
<dbReference type="Gene3D" id="3.40.50.150">
    <property type="entry name" value="Vaccinia Virus protein VP39"/>
    <property type="match status" value="1"/>
</dbReference>
<dbReference type="InterPro" id="IPR029063">
    <property type="entry name" value="SAM-dependent_MTases_sf"/>
</dbReference>
<dbReference type="Pfam" id="PF05175">
    <property type="entry name" value="MTS"/>
    <property type="match status" value="1"/>
</dbReference>
<dbReference type="PANTHER" id="PTHR47739">
    <property type="entry name" value="TRNA1(VAL) (ADENINE(37)-N6)-METHYLTRANSFERASE"/>
    <property type="match status" value="1"/>
</dbReference>
<dbReference type="PROSITE" id="PS00092">
    <property type="entry name" value="N6_MTASE"/>
    <property type="match status" value="1"/>
</dbReference>
<dbReference type="PANTHER" id="PTHR47739:SF1">
    <property type="entry name" value="TRNA1(VAL) (ADENINE(37)-N6)-METHYLTRANSFERASE"/>
    <property type="match status" value="1"/>
</dbReference>
<dbReference type="InterPro" id="IPR050210">
    <property type="entry name" value="tRNA_Adenine-N(6)_MTase"/>
</dbReference>
<keyword evidence="5 6" id="KW-0819">tRNA processing</keyword>
<comment type="catalytic activity">
    <reaction evidence="6">
        <text>adenosine(37) in tRNA1(Val) + S-adenosyl-L-methionine = N(6)-methyladenosine(37) in tRNA1(Val) + S-adenosyl-L-homocysteine + H(+)</text>
        <dbReference type="Rhea" id="RHEA:43160"/>
        <dbReference type="Rhea" id="RHEA-COMP:10369"/>
        <dbReference type="Rhea" id="RHEA-COMP:10370"/>
        <dbReference type="ChEBI" id="CHEBI:15378"/>
        <dbReference type="ChEBI" id="CHEBI:57856"/>
        <dbReference type="ChEBI" id="CHEBI:59789"/>
        <dbReference type="ChEBI" id="CHEBI:74411"/>
        <dbReference type="ChEBI" id="CHEBI:74449"/>
        <dbReference type="EC" id="2.1.1.223"/>
    </reaction>
</comment>
<dbReference type="InterPro" id="IPR002052">
    <property type="entry name" value="DNA_methylase_N6_adenine_CS"/>
</dbReference>
<keyword evidence="4 6" id="KW-0949">S-adenosyl-L-methionine</keyword>
<dbReference type="CDD" id="cd02440">
    <property type="entry name" value="AdoMet_MTases"/>
    <property type="match status" value="1"/>
</dbReference>
<dbReference type="Proteomes" id="UP001257277">
    <property type="component" value="Unassembled WGS sequence"/>
</dbReference>
<sequence length="248" mass="27881">MSQPFRFKEFSIHQDQTAMKVGTDGVLLGAWASVAHFPDSILDVGSGTGLIALMLAQRTDAMTIDAVEIDEQAYEQTVGNFELSDWGDRLFCYHSSFQDFAKEMSEEGEEYDLIISNPPFYTDAYETEDAARNKARFTSSLSFQELIAGVAKVLSSAGTFAVIIPYKEEEAFVSLASESTLVLNRVCRVKGTATSEIKRSLLEFSPCPERSRRVEETALVEEELIIEISRHKYTEKYTALTRDFYLKL</sequence>
<keyword evidence="1 6" id="KW-0963">Cytoplasm</keyword>
<evidence type="ECO:0000313" key="9">
    <source>
        <dbReference type="Proteomes" id="UP001257277"/>
    </source>
</evidence>
<evidence type="ECO:0000256" key="2">
    <source>
        <dbReference type="ARBA" id="ARBA00022603"/>
    </source>
</evidence>
<evidence type="ECO:0000256" key="4">
    <source>
        <dbReference type="ARBA" id="ARBA00022691"/>
    </source>
</evidence>
<evidence type="ECO:0000256" key="3">
    <source>
        <dbReference type="ARBA" id="ARBA00022679"/>
    </source>
</evidence>
<feature type="domain" description="Methyltransferase small" evidence="7">
    <location>
        <begin position="39"/>
        <end position="132"/>
    </location>
</feature>
<keyword evidence="9" id="KW-1185">Reference proteome</keyword>
<keyword evidence="3 6" id="KW-0808">Transferase</keyword>
<keyword evidence="2 6" id="KW-0489">Methyltransferase</keyword>
<dbReference type="GO" id="GO:0032259">
    <property type="term" value="P:methylation"/>
    <property type="evidence" value="ECO:0007669"/>
    <property type="project" value="UniProtKB-KW"/>
</dbReference>
<reference evidence="8 9" key="1">
    <citation type="submission" date="2023-09" db="EMBL/GenBank/DDBJ databases">
        <title>Novel taxa isolated from Blanes Bay.</title>
        <authorList>
            <person name="Rey-Velasco X."/>
            <person name="Lucena T."/>
        </authorList>
    </citation>
    <scope>NUCLEOTIDE SEQUENCE [LARGE SCALE GENOMIC DNA]</scope>
    <source>
        <strain evidence="8 9">S356</strain>
    </source>
</reference>
<organism evidence="8 9">
    <name type="scientific">Asprobacillus argus</name>
    <dbReference type="NCBI Taxonomy" id="3076534"/>
    <lineage>
        <taxon>Bacteria</taxon>
        <taxon>Pseudomonadati</taxon>
        <taxon>Bacteroidota</taxon>
        <taxon>Flavobacteriia</taxon>
        <taxon>Flavobacteriales</taxon>
        <taxon>Flavobacteriaceae</taxon>
        <taxon>Asprobacillus</taxon>
    </lineage>
</organism>
<accession>A0ABU3LFA0</accession>
<dbReference type="RefSeq" id="WP_349241647.1">
    <property type="nucleotide sequence ID" value="NZ_JAVTTO010000003.1"/>
</dbReference>
<dbReference type="HAMAP" id="MF_01872">
    <property type="entry name" value="tRNA_methyltr_YfiC"/>
    <property type="match status" value="1"/>
</dbReference>
<dbReference type="SUPFAM" id="SSF53335">
    <property type="entry name" value="S-adenosyl-L-methionine-dependent methyltransferases"/>
    <property type="match status" value="1"/>
</dbReference>
<comment type="function">
    <text evidence="6">Specifically methylates the adenine in position 37 of tRNA(1)(Val) (anticodon cmo5UAC).</text>
</comment>
<evidence type="ECO:0000313" key="8">
    <source>
        <dbReference type="EMBL" id="MDT7832387.1"/>
    </source>
</evidence>
<proteinExistence type="inferred from homology"/>
<comment type="subcellular location">
    <subcellularLocation>
        <location evidence="6">Cytoplasm</location>
    </subcellularLocation>
</comment>
<comment type="similarity">
    <text evidence="6">Belongs to the methyltransferase superfamily. tRNA (adenine-N(6)-)-methyltransferase family.</text>
</comment>
<dbReference type="PRINTS" id="PR00507">
    <property type="entry name" value="N12N6MTFRASE"/>
</dbReference>
<dbReference type="EMBL" id="JAVTTO010000003">
    <property type="protein sequence ID" value="MDT7832387.1"/>
    <property type="molecule type" value="Genomic_DNA"/>
</dbReference>
<gene>
    <name evidence="8" type="ORF">RQM59_08345</name>
</gene>
<dbReference type="EC" id="2.1.1.223" evidence="6"/>
<dbReference type="GO" id="GO:0008168">
    <property type="term" value="F:methyltransferase activity"/>
    <property type="evidence" value="ECO:0007669"/>
    <property type="project" value="UniProtKB-KW"/>
</dbReference>
<evidence type="ECO:0000256" key="6">
    <source>
        <dbReference type="HAMAP-Rule" id="MF_01872"/>
    </source>
</evidence>
<name>A0ABU3LFA0_9FLAO</name>
<evidence type="ECO:0000256" key="5">
    <source>
        <dbReference type="ARBA" id="ARBA00022694"/>
    </source>
</evidence>
<dbReference type="InterPro" id="IPR007848">
    <property type="entry name" value="Small_mtfrase_dom"/>
</dbReference>
<comment type="caution">
    <text evidence="8">The sequence shown here is derived from an EMBL/GenBank/DDBJ whole genome shotgun (WGS) entry which is preliminary data.</text>
</comment>
<protein>
    <recommendedName>
        <fullName evidence="6">tRNA1(Val) (adenine(37)-N6)-methyltransferase</fullName>
        <ecNumber evidence="6">2.1.1.223</ecNumber>
    </recommendedName>
    <alternativeName>
        <fullName evidence="6">tRNA m6A37 methyltransferase</fullName>
    </alternativeName>
</protein>
<dbReference type="InterPro" id="IPR022882">
    <property type="entry name" value="tRNA_adenine-N6_MeTrfase"/>
</dbReference>